<name>A0A6G1PXX3_CHAAH</name>
<dbReference type="AlphaFoldDB" id="A0A6G1PXX3"/>
<organism evidence="1 2">
    <name type="scientific">Channa argus</name>
    <name type="common">Northern snakehead</name>
    <name type="synonym">Ophicephalus argus</name>
    <dbReference type="NCBI Taxonomy" id="215402"/>
    <lineage>
        <taxon>Eukaryota</taxon>
        <taxon>Metazoa</taxon>
        <taxon>Chordata</taxon>
        <taxon>Craniata</taxon>
        <taxon>Vertebrata</taxon>
        <taxon>Euteleostomi</taxon>
        <taxon>Actinopterygii</taxon>
        <taxon>Neopterygii</taxon>
        <taxon>Teleostei</taxon>
        <taxon>Neoteleostei</taxon>
        <taxon>Acanthomorphata</taxon>
        <taxon>Anabantaria</taxon>
        <taxon>Anabantiformes</taxon>
        <taxon>Channoidei</taxon>
        <taxon>Channidae</taxon>
        <taxon>Channa</taxon>
    </lineage>
</organism>
<dbReference type="Proteomes" id="UP000503349">
    <property type="component" value="Chromosome 10"/>
</dbReference>
<accession>A0A6G1PXX3</accession>
<sequence length="68" mass="7693">MGGPGLPGTLSLPDTLAQICSILIKETRFLHLAVHSEWQTSCNLGFRKECLYNVCSMPQNEWEEKEKI</sequence>
<keyword evidence="2" id="KW-1185">Reference proteome</keyword>
<protein>
    <submittedName>
        <fullName evidence="1">Uncharacterized protein</fullName>
    </submittedName>
</protein>
<evidence type="ECO:0000313" key="1">
    <source>
        <dbReference type="EMBL" id="KAF3694816.1"/>
    </source>
</evidence>
<proteinExistence type="predicted"/>
<reference evidence="2" key="2">
    <citation type="submission" date="2019-02" db="EMBL/GenBank/DDBJ databases">
        <title>Opniocepnalus argus Var Kimnra genome.</title>
        <authorList>
            <person name="Zhou C."/>
            <person name="Xiao S."/>
        </authorList>
    </citation>
    <scope>NUCLEOTIDE SEQUENCE [LARGE SCALE GENOMIC DNA]</scope>
</reference>
<reference evidence="1 2" key="1">
    <citation type="submission" date="2019-02" db="EMBL/GenBank/DDBJ databases">
        <title>Opniocepnalus argus genome.</title>
        <authorList>
            <person name="Zhou C."/>
            <person name="Xiao S."/>
        </authorList>
    </citation>
    <scope>NUCLEOTIDE SEQUENCE [LARGE SCALE GENOMIC DNA]</scope>
    <source>
        <strain evidence="1">OARG1902GOOAL</strain>
        <tissue evidence="1">Muscle</tissue>
    </source>
</reference>
<gene>
    <name evidence="1" type="ORF">EXN66_Car010492</name>
</gene>
<evidence type="ECO:0000313" key="2">
    <source>
        <dbReference type="Proteomes" id="UP000503349"/>
    </source>
</evidence>
<dbReference type="EMBL" id="CM015721">
    <property type="protein sequence ID" value="KAF3694816.1"/>
    <property type="molecule type" value="Genomic_DNA"/>
</dbReference>